<keyword evidence="13" id="KW-1185">Reference proteome</keyword>
<keyword evidence="5 9" id="KW-1133">Transmembrane helix</keyword>
<protein>
    <recommendedName>
        <fullName evidence="11">Ionotropic glutamate receptor C-terminal domain-containing protein</fullName>
    </recommendedName>
</protein>
<evidence type="ECO:0000256" key="5">
    <source>
        <dbReference type="ARBA" id="ARBA00022989"/>
    </source>
</evidence>
<evidence type="ECO:0000256" key="1">
    <source>
        <dbReference type="ARBA" id="ARBA00004651"/>
    </source>
</evidence>
<dbReference type="PANTHER" id="PTHR42643">
    <property type="entry name" value="IONOTROPIC RECEPTOR 20A-RELATED"/>
    <property type="match status" value="1"/>
</dbReference>
<accession>A0AAN7PCR7</accession>
<feature type="chain" id="PRO_5042908342" description="Ionotropic glutamate receptor C-terminal domain-containing protein" evidence="10">
    <location>
        <begin position="19"/>
        <end position="593"/>
    </location>
</feature>
<evidence type="ECO:0000256" key="9">
    <source>
        <dbReference type="SAM" id="Phobius"/>
    </source>
</evidence>
<dbReference type="Pfam" id="PF00060">
    <property type="entry name" value="Lig_chan"/>
    <property type="match status" value="1"/>
</dbReference>
<evidence type="ECO:0000256" key="3">
    <source>
        <dbReference type="ARBA" id="ARBA00022475"/>
    </source>
</evidence>
<evidence type="ECO:0000313" key="13">
    <source>
        <dbReference type="Proteomes" id="UP001353858"/>
    </source>
</evidence>
<dbReference type="GO" id="GO:0005886">
    <property type="term" value="C:plasma membrane"/>
    <property type="evidence" value="ECO:0007669"/>
    <property type="project" value="UniProtKB-SubCell"/>
</dbReference>
<feature type="transmembrane region" description="Helical" evidence="9">
    <location>
        <begin position="483"/>
        <end position="501"/>
    </location>
</feature>
<gene>
    <name evidence="12" type="ORF">RN001_007997</name>
</gene>
<name>A0AAN7PCR7_9COLE</name>
<dbReference type="GO" id="GO:0050906">
    <property type="term" value="P:detection of stimulus involved in sensory perception"/>
    <property type="evidence" value="ECO:0007669"/>
    <property type="project" value="UniProtKB-ARBA"/>
</dbReference>
<evidence type="ECO:0000256" key="4">
    <source>
        <dbReference type="ARBA" id="ARBA00022692"/>
    </source>
</evidence>
<evidence type="ECO:0000256" key="6">
    <source>
        <dbReference type="ARBA" id="ARBA00023136"/>
    </source>
</evidence>
<keyword evidence="6 9" id="KW-0472">Membrane</keyword>
<evidence type="ECO:0000256" key="2">
    <source>
        <dbReference type="ARBA" id="ARBA00008685"/>
    </source>
</evidence>
<reference evidence="13" key="1">
    <citation type="submission" date="2023-01" db="EMBL/GenBank/DDBJ databases">
        <title>Key to firefly adult light organ development and bioluminescence: homeobox transcription factors regulate luciferase expression and transportation to peroxisome.</title>
        <authorList>
            <person name="Fu X."/>
        </authorList>
    </citation>
    <scope>NUCLEOTIDE SEQUENCE [LARGE SCALE GENOMIC DNA]</scope>
</reference>
<keyword evidence="10" id="KW-0732">Signal</keyword>
<comment type="subcellular location">
    <subcellularLocation>
        <location evidence="1">Cell membrane</location>
        <topology evidence="1">Multi-pass membrane protein</topology>
    </subcellularLocation>
</comment>
<sequence>MLPVRCSLLLCLITFVLTNINLTPNIDVNNLESCINEIQTNFTSNDFLIYINLNEKFRDLKLHQPVILQNKLTDLKYFQTFKATFYVLILTEDNFEDVFTFLIISYSWNPRAKFLVILEKPFENLFVIAQKYYVFNIIMLIPNDDCIQLITYYTFKSAATAEINTCINGRLQNTASLFPNKLPVDFQNTSVRTIYMTYPPYVIKNNNLMYGMEVNVLKMMQQVLNINIIYENKPFQNWGRRLKNGSYEGAYSYLRNYQADLAIGLFYANRNEYRDFDQTYPYMEDNAKWVVPIAKREEIWRVVINTYKVYVWIFFIISFFIVLFSLHSIALTSSKSSLYKKKMHCLIVCYKCFLGQSIDLPTPSSLRLTLGIWMYAGIIFTSVFQGKLFSNLNTKVMKKQISDVQELIDSKIQFGFYNDSRYLFINSNNKLDEYIYNNYVTCPIDFHCLNRTAFQGDFATFKPKKFIEYMISSRYLDKRGNSLLYMFNTNIYNVLVTLAFAKGFPLFNKVNTLLFHMRSAGFIDLYYKQASFYAQKAIREAQNKRFSSQALAMHHVFWIFWILLFGLGFALLVLVGEMLFYKWTIKKTHFYMQ</sequence>
<keyword evidence="7" id="KW-0675">Receptor</keyword>
<proteinExistence type="inferred from homology"/>
<organism evidence="12 13">
    <name type="scientific">Aquatica leii</name>
    <dbReference type="NCBI Taxonomy" id="1421715"/>
    <lineage>
        <taxon>Eukaryota</taxon>
        <taxon>Metazoa</taxon>
        <taxon>Ecdysozoa</taxon>
        <taxon>Arthropoda</taxon>
        <taxon>Hexapoda</taxon>
        <taxon>Insecta</taxon>
        <taxon>Pterygota</taxon>
        <taxon>Neoptera</taxon>
        <taxon>Endopterygota</taxon>
        <taxon>Coleoptera</taxon>
        <taxon>Polyphaga</taxon>
        <taxon>Elateriformia</taxon>
        <taxon>Elateroidea</taxon>
        <taxon>Lampyridae</taxon>
        <taxon>Luciolinae</taxon>
        <taxon>Aquatica</taxon>
    </lineage>
</organism>
<dbReference type="InterPro" id="IPR052192">
    <property type="entry name" value="Insect_Ionotropic_Sensory_Rcpt"/>
</dbReference>
<dbReference type="Gene3D" id="1.10.287.70">
    <property type="match status" value="1"/>
</dbReference>
<keyword evidence="4 9" id="KW-0812">Transmembrane</keyword>
<dbReference type="Proteomes" id="UP001353858">
    <property type="component" value="Unassembled WGS sequence"/>
</dbReference>
<feature type="signal peptide" evidence="10">
    <location>
        <begin position="1"/>
        <end position="18"/>
    </location>
</feature>
<dbReference type="SUPFAM" id="SSF53850">
    <property type="entry name" value="Periplasmic binding protein-like II"/>
    <property type="match status" value="1"/>
</dbReference>
<dbReference type="Gene3D" id="3.40.190.10">
    <property type="entry name" value="Periplasmic binding protein-like II"/>
    <property type="match status" value="1"/>
</dbReference>
<keyword evidence="3" id="KW-1003">Cell membrane</keyword>
<dbReference type="InterPro" id="IPR001320">
    <property type="entry name" value="Iontro_rcpt_C"/>
</dbReference>
<comment type="similarity">
    <text evidence="2">Belongs to the glutamate-gated ion channel (TC 1.A.10.1) family.</text>
</comment>
<evidence type="ECO:0000313" key="12">
    <source>
        <dbReference type="EMBL" id="KAK4879851.1"/>
    </source>
</evidence>
<evidence type="ECO:0000256" key="7">
    <source>
        <dbReference type="ARBA" id="ARBA00023170"/>
    </source>
</evidence>
<dbReference type="EMBL" id="JARPUR010000003">
    <property type="protein sequence ID" value="KAK4879851.1"/>
    <property type="molecule type" value="Genomic_DNA"/>
</dbReference>
<keyword evidence="8" id="KW-0325">Glycoprotein</keyword>
<feature type="transmembrane region" description="Helical" evidence="9">
    <location>
        <begin position="309"/>
        <end position="331"/>
    </location>
</feature>
<dbReference type="GO" id="GO:0015276">
    <property type="term" value="F:ligand-gated monoatomic ion channel activity"/>
    <property type="evidence" value="ECO:0007669"/>
    <property type="project" value="InterPro"/>
</dbReference>
<evidence type="ECO:0000256" key="8">
    <source>
        <dbReference type="ARBA" id="ARBA00023180"/>
    </source>
</evidence>
<dbReference type="AlphaFoldDB" id="A0AAN7PCR7"/>
<dbReference type="PANTHER" id="PTHR42643:SF30">
    <property type="entry name" value="IONOTROPIC RECEPTOR 40A-RELATED"/>
    <property type="match status" value="1"/>
</dbReference>
<comment type="caution">
    <text evidence="12">The sequence shown here is derived from an EMBL/GenBank/DDBJ whole genome shotgun (WGS) entry which is preliminary data.</text>
</comment>
<evidence type="ECO:0000256" key="10">
    <source>
        <dbReference type="SAM" id="SignalP"/>
    </source>
</evidence>
<feature type="domain" description="Ionotropic glutamate receptor C-terminal" evidence="11">
    <location>
        <begin position="311"/>
        <end position="567"/>
    </location>
</feature>
<feature type="transmembrane region" description="Helical" evidence="9">
    <location>
        <begin position="372"/>
        <end position="390"/>
    </location>
</feature>
<evidence type="ECO:0000259" key="11">
    <source>
        <dbReference type="Pfam" id="PF00060"/>
    </source>
</evidence>
<feature type="transmembrane region" description="Helical" evidence="9">
    <location>
        <begin position="558"/>
        <end position="581"/>
    </location>
</feature>